<keyword evidence="2" id="KW-0963">Cytoplasm</keyword>
<comment type="caution">
    <text evidence="5">The sequence shown here is derived from an EMBL/GenBank/DDBJ whole genome shotgun (WGS) entry which is preliminary data.</text>
</comment>
<dbReference type="InterPro" id="IPR050399">
    <property type="entry name" value="HPr"/>
</dbReference>
<dbReference type="PANTHER" id="PTHR33705:SF2">
    <property type="entry name" value="PHOSPHOCARRIER PROTEIN NPR"/>
    <property type="match status" value="1"/>
</dbReference>
<gene>
    <name evidence="5" type="ORF">NDK43_13330</name>
</gene>
<evidence type="ECO:0000256" key="1">
    <source>
        <dbReference type="ARBA" id="ARBA00004496"/>
    </source>
</evidence>
<evidence type="ECO:0000256" key="3">
    <source>
        <dbReference type="ARBA" id="ARBA00022683"/>
    </source>
</evidence>
<organism evidence="5 6">
    <name type="scientific">Neobacillus pocheonensis</name>
    <dbReference type="NCBI Taxonomy" id="363869"/>
    <lineage>
        <taxon>Bacteria</taxon>
        <taxon>Bacillati</taxon>
        <taxon>Bacillota</taxon>
        <taxon>Bacilli</taxon>
        <taxon>Bacillales</taxon>
        <taxon>Bacillaceae</taxon>
        <taxon>Neobacillus</taxon>
    </lineage>
</organism>
<dbReference type="Proteomes" id="UP001523262">
    <property type="component" value="Unassembled WGS sequence"/>
</dbReference>
<sequence length="73" mass="7947">MIVSDASKFKSTISLQYKGVSVNLKNSLKSIMNLMSIRIKPGANVEITANGCDEHYSLQTIENSLSNATISKL</sequence>
<dbReference type="PROSITE" id="PS51350">
    <property type="entry name" value="PTS_HPR_DOM"/>
    <property type="match status" value="1"/>
</dbReference>
<dbReference type="PANTHER" id="PTHR33705">
    <property type="entry name" value="PHOSPHOCARRIER PROTEIN HPR"/>
    <property type="match status" value="1"/>
</dbReference>
<name>A0ABT0WA50_9BACI</name>
<dbReference type="InterPro" id="IPR000032">
    <property type="entry name" value="HPr-like"/>
</dbReference>
<keyword evidence="6" id="KW-1185">Reference proteome</keyword>
<comment type="subcellular location">
    <subcellularLocation>
        <location evidence="1">Cytoplasm</location>
    </subcellularLocation>
</comment>
<keyword evidence="3" id="KW-0598">Phosphotransferase system</keyword>
<accession>A0ABT0WA50</accession>
<dbReference type="InterPro" id="IPR035895">
    <property type="entry name" value="HPr-like_sf"/>
</dbReference>
<evidence type="ECO:0000313" key="5">
    <source>
        <dbReference type="EMBL" id="MCM2533202.1"/>
    </source>
</evidence>
<dbReference type="Gene3D" id="3.30.1340.10">
    <property type="entry name" value="HPr-like"/>
    <property type="match status" value="1"/>
</dbReference>
<proteinExistence type="predicted"/>
<protein>
    <submittedName>
        <fullName evidence="5">HPr family phosphocarrier protein</fullName>
    </submittedName>
</protein>
<evidence type="ECO:0000313" key="6">
    <source>
        <dbReference type="Proteomes" id="UP001523262"/>
    </source>
</evidence>
<dbReference type="Pfam" id="PF00381">
    <property type="entry name" value="PTS-HPr"/>
    <property type="match status" value="1"/>
</dbReference>
<dbReference type="SUPFAM" id="SSF55594">
    <property type="entry name" value="HPr-like"/>
    <property type="match status" value="1"/>
</dbReference>
<evidence type="ECO:0000259" key="4">
    <source>
        <dbReference type="PROSITE" id="PS51350"/>
    </source>
</evidence>
<reference evidence="5 6" key="1">
    <citation type="submission" date="2022-06" db="EMBL/GenBank/DDBJ databases">
        <authorList>
            <person name="Jeon C.O."/>
        </authorList>
    </citation>
    <scope>NUCLEOTIDE SEQUENCE [LARGE SCALE GENOMIC DNA]</scope>
    <source>
        <strain evidence="5 6">KCTC 13943</strain>
    </source>
</reference>
<evidence type="ECO:0000256" key="2">
    <source>
        <dbReference type="ARBA" id="ARBA00022490"/>
    </source>
</evidence>
<dbReference type="EMBL" id="JAMQCR010000001">
    <property type="protein sequence ID" value="MCM2533202.1"/>
    <property type="molecule type" value="Genomic_DNA"/>
</dbReference>
<feature type="domain" description="HPr" evidence="4">
    <location>
        <begin position="1"/>
        <end position="73"/>
    </location>
</feature>